<keyword evidence="5" id="KW-1185">Reference proteome</keyword>
<protein>
    <recommendedName>
        <fullName evidence="2">Protein LTV1 homolog</fullName>
    </recommendedName>
</protein>
<dbReference type="PANTHER" id="PTHR21531">
    <property type="entry name" value="LOW-TEMPERATURE VIABILITY PROTEIN LTV1-RELATED"/>
    <property type="match status" value="1"/>
</dbReference>
<feature type="region of interest" description="Disordered" evidence="3">
    <location>
        <begin position="87"/>
        <end position="107"/>
    </location>
</feature>
<dbReference type="KEGG" id="ovi:T265_07062"/>
<feature type="region of interest" description="Disordered" evidence="3">
    <location>
        <begin position="122"/>
        <end position="150"/>
    </location>
</feature>
<dbReference type="PANTHER" id="PTHR21531:SF0">
    <property type="entry name" value="PROTEIN LTV1 HOMOLOG"/>
    <property type="match status" value="1"/>
</dbReference>
<feature type="compositionally biased region" description="Polar residues" evidence="3">
    <location>
        <begin position="264"/>
        <end position="278"/>
    </location>
</feature>
<dbReference type="RefSeq" id="XP_009170755.1">
    <property type="nucleotide sequence ID" value="XM_009172491.1"/>
</dbReference>
<evidence type="ECO:0000313" key="4">
    <source>
        <dbReference type="EMBL" id="KER25492.1"/>
    </source>
</evidence>
<feature type="region of interest" description="Disordered" evidence="3">
    <location>
        <begin position="264"/>
        <end position="297"/>
    </location>
</feature>
<dbReference type="EMBL" id="KL596775">
    <property type="protein sequence ID" value="KER25492.1"/>
    <property type="molecule type" value="Genomic_DNA"/>
</dbReference>
<accession>A0A074ZI64</accession>
<proteinExistence type="inferred from homology"/>
<dbReference type="CTD" id="20321241"/>
<dbReference type="OrthoDB" id="5852896at2759"/>
<feature type="region of interest" description="Disordered" evidence="3">
    <location>
        <begin position="172"/>
        <end position="192"/>
    </location>
</feature>
<evidence type="ECO:0000256" key="2">
    <source>
        <dbReference type="ARBA" id="ARBA00021561"/>
    </source>
</evidence>
<gene>
    <name evidence="4" type="ORF">T265_07062</name>
</gene>
<dbReference type="GO" id="GO:0005634">
    <property type="term" value="C:nucleus"/>
    <property type="evidence" value="ECO:0007669"/>
    <property type="project" value="TreeGrafter"/>
</dbReference>
<name>A0A074ZI64_OPIVI</name>
<dbReference type="GeneID" id="20321241"/>
<dbReference type="GO" id="GO:0030688">
    <property type="term" value="C:preribosome, small subunit precursor"/>
    <property type="evidence" value="ECO:0007669"/>
    <property type="project" value="TreeGrafter"/>
</dbReference>
<sequence length="400" mass="45233">MRHTRGEYSNHTGVILAPTLSRLLMSLILRWLTAARESLTPKNQAGFLKGRGFEDMSTLRKILKQCGIPENEVLEVEDPLLGEIPREPVVDEPPIPEGLGLNSDSDDIDVTSDLEDNFVELAGGSAVKDKKSGDEASEEEDEQPENLPALTDMFPQNKVIMMERFLYGANERHRNSGSDSSGDDEAFGNPDDATVLNRQFEKLLLRYRSRGGSASQSQVTGTSLMSEGLQYALSRDTRTLHHQHKKLDEVEVLDDEVRQKTICRNNQLQENIPQLTSSDESDDKVSGTPPDIMSVQSDRTSIKPNFNQLAMPVSARKSQTCNRQPNIGDMTSYDPYPVPHLDPTVLTRKKDESRQEKHLRKLAVKQHRRERRKVRKANQQNFHAEHEQRLKTNARMVTIK</sequence>
<dbReference type="InterPro" id="IPR007307">
    <property type="entry name" value="Ltv1"/>
</dbReference>
<dbReference type="GO" id="GO:0042274">
    <property type="term" value="P:ribosomal small subunit biogenesis"/>
    <property type="evidence" value="ECO:0007669"/>
    <property type="project" value="InterPro"/>
</dbReference>
<dbReference type="STRING" id="6198.A0A074ZI64"/>
<dbReference type="GO" id="GO:0000056">
    <property type="term" value="P:ribosomal small subunit export from nucleus"/>
    <property type="evidence" value="ECO:0007669"/>
    <property type="project" value="TreeGrafter"/>
</dbReference>
<evidence type="ECO:0000313" key="5">
    <source>
        <dbReference type="Proteomes" id="UP000054324"/>
    </source>
</evidence>
<organism evidence="4 5">
    <name type="scientific">Opisthorchis viverrini</name>
    <name type="common">Southeast Asian liver fluke</name>
    <dbReference type="NCBI Taxonomy" id="6198"/>
    <lineage>
        <taxon>Eukaryota</taxon>
        <taxon>Metazoa</taxon>
        <taxon>Spiralia</taxon>
        <taxon>Lophotrochozoa</taxon>
        <taxon>Platyhelminthes</taxon>
        <taxon>Trematoda</taxon>
        <taxon>Digenea</taxon>
        <taxon>Opisthorchiida</taxon>
        <taxon>Opisthorchiata</taxon>
        <taxon>Opisthorchiidae</taxon>
        <taxon>Opisthorchis</taxon>
    </lineage>
</organism>
<reference evidence="4 5" key="1">
    <citation type="submission" date="2013-11" db="EMBL/GenBank/DDBJ databases">
        <title>Opisthorchis viverrini - life in the bile duct.</title>
        <authorList>
            <person name="Young N.D."/>
            <person name="Nagarajan N."/>
            <person name="Lin S.J."/>
            <person name="Korhonen P.K."/>
            <person name="Jex A.R."/>
            <person name="Hall R.S."/>
            <person name="Safavi-Hemami H."/>
            <person name="Kaewkong W."/>
            <person name="Bertrand D."/>
            <person name="Gao S."/>
            <person name="Seet Q."/>
            <person name="Wongkham S."/>
            <person name="Teh B.T."/>
            <person name="Wongkham C."/>
            <person name="Intapan P.M."/>
            <person name="Maleewong W."/>
            <person name="Yang X."/>
            <person name="Hu M."/>
            <person name="Wang Z."/>
            <person name="Hofmann A."/>
            <person name="Sternberg P.W."/>
            <person name="Tan P."/>
            <person name="Wang J."/>
            <person name="Gasser R.B."/>
        </authorList>
    </citation>
    <scope>NUCLEOTIDE SEQUENCE [LARGE SCALE GENOMIC DNA]</scope>
</reference>
<dbReference type="GO" id="GO:0005829">
    <property type="term" value="C:cytosol"/>
    <property type="evidence" value="ECO:0007669"/>
    <property type="project" value="TreeGrafter"/>
</dbReference>
<evidence type="ECO:0000256" key="1">
    <source>
        <dbReference type="ARBA" id="ARBA00009078"/>
    </source>
</evidence>
<dbReference type="Proteomes" id="UP000054324">
    <property type="component" value="Unassembled WGS sequence"/>
</dbReference>
<dbReference type="AlphaFoldDB" id="A0A074ZI64"/>
<feature type="compositionally biased region" description="Acidic residues" evidence="3">
    <location>
        <begin position="135"/>
        <end position="144"/>
    </location>
</feature>
<comment type="similarity">
    <text evidence="1">Belongs to the LTV1 family.</text>
</comment>
<evidence type="ECO:0000256" key="3">
    <source>
        <dbReference type="SAM" id="MobiDB-lite"/>
    </source>
</evidence>